<dbReference type="FunFam" id="3.40.50.300:FF:000006">
    <property type="entry name" value="DNA-binding transcriptional regulator NtrC"/>
    <property type="match status" value="1"/>
</dbReference>
<dbReference type="GO" id="GO:0006355">
    <property type="term" value="P:regulation of DNA-templated transcription"/>
    <property type="evidence" value="ECO:0007669"/>
    <property type="project" value="InterPro"/>
</dbReference>
<dbReference type="Gene3D" id="3.30.450.20">
    <property type="entry name" value="PAS domain"/>
    <property type="match status" value="1"/>
</dbReference>
<dbReference type="GO" id="GO:0043565">
    <property type="term" value="F:sequence-specific DNA binding"/>
    <property type="evidence" value="ECO:0007669"/>
    <property type="project" value="InterPro"/>
</dbReference>
<gene>
    <name evidence="7" type="ORF">CBO05C_0782</name>
</gene>
<evidence type="ECO:0000256" key="1">
    <source>
        <dbReference type="ARBA" id="ARBA00022741"/>
    </source>
</evidence>
<dbReference type="SUPFAM" id="SSF46689">
    <property type="entry name" value="Homeodomain-like"/>
    <property type="match status" value="1"/>
</dbReference>
<dbReference type="InterPro" id="IPR002197">
    <property type="entry name" value="HTH_Fis"/>
</dbReference>
<dbReference type="InterPro" id="IPR058031">
    <property type="entry name" value="AAA_lid_NorR"/>
</dbReference>
<dbReference type="Gene3D" id="1.10.8.60">
    <property type="match status" value="1"/>
</dbReference>
<feature type="domain" description="Sigma-54 factor interaction" evidence="6">
    <location>
        <begin position="152"/>
        <end position="382"/>
    </location>
</feature>
<keyword evidence="1" id="KW-0547">Nucleotide-binding</keyword>
<dbReference type="SUPFAM" id="SSF55785">
    <property type="entry name" value="PYP-like sensor domain (PAS domain)"/>
    <property type="match status" value="1"/>
</dbReference>
<dbReference type="InterPro" id="IPR027417">
    <property type="entry name" value="P-loop_NTPase"/>
</dbReference>
<protein>
    <submittedName>
        <fullName evidence="7">Sigma-54 dependent transcriptional regulator</fullName>
    </submittedName>
</protein>
<sequence length="473" mass="53760">MVNYDNDICLENLFSNENGEKFLSISVLQTAFNVAYEGLILIDKNYNILKINTMGLNILNSTEDKLKKYSIKDILRNFNFIEDCLEKGIHKFSIDSSFFIDNNSIRCITNIMPVKFQDSIIGAIVSIRDTRHIHKLVNNVVGYKASYTFDDIITKNQKMKSIIELAKKASESDCSILIDGNSGTGKELFAQAIHNHSNRCHGPFVAVNCAAIPRELVESELFGYEKGAFTGASKGGYPGKFELADGGTIFLDEIGELPLDIQSKLLRVLDNLKIMRVGGTHEKKIDIRVLAATNRNLSEEVSNKNFRGDLYYRLNVINIHLIPLKDRAEDVEALTNCFIDKLNIKNPGNFKKIAPEFMDKLKAYHWPGNVRELRNIVERSYYICEDNIITDKFLNNKLMKNEHHNCCIGKEEPIVPLDILEHKAIEKALIHCKGNIVQASELLGISRATIYRKINKYNIDLNEILEDKQDYTN</sequence>
<dbReference type="SUPFAM" id="SSF52540">
    <property type="entry name" value="P-loop containing nucleoside triphosphate hydrolases"/>
    <property type="match status" value="1"/>
</dbReference>
<dbReference type="Gene3D" id="1.10.10.60">
    <property type="entry name" value="Homeodomain-like"/>
    <property type="match status" value="1"/>
</dbReference>
<dbReference type="PROSITE" id="PS50045">
    <property type="entry name" value="SIGMA54_INTERACT_4"/>
    <property type="match status" value="1"/>
</dbReference>
<accession>A0A0S6U1R3</accession>
<evidence type="ECO:0000313" key="7">
    <source>
        <dbReference type="EMBL" id="GAE01092.1"/>
    </source>
</evidence>
<dbReference type="GO" id="GO:0005524">
    <property type="term" value="F:ATP binding"/>
    <property type="evidence" value="ECO:0007669"/>
    <property type="project" value="UniProtKB-KW"/>
</dbReference>
<name>A0A0S6U1R3_CLOBO</name>
<dbReference type="InterPro" id="IPR025944">
    <property type="entry name" value="Sigma_54_int_dom_CS"/>
</dbReference>
<evidence type="ECO:0000256" key="3">
    <source>
        <dbReference type="ARBA" id="ARBA00023015"/>
    </source>
</evidence>
<dbReference type="InterPro" id="IPR002078">
    <property type="entry name" value="Sigma_54_int"/>
</dbReference>
<dbReference type="PANTHER" id="PTHR32071">
    <property type="entry name" value="TRANSCRIPTIONAL REGULATORY PROTEIN"/>
    <property type="match status" value="1"/>
</dbReference>
<dbReference type="Gene3D" id="3.40.50.300">
    <property type="entry name" value="P-loop containing nucleotide triphosphate hydrolases"/>
    <property type="match status" value="1"/>
</dbReference>
<dbReference type="EMBL" id="DF384213">
    <property type="protein sequence ID" value="GAE01092.1"/>
    <property type="molecule type" value="Genomic_DNA"/>
</dbReference>
<dbReference type="InterPro" id="IPR035965">
    <property type="entry name" value="PAS-like_dom_sf"/>
</dbReference>
<dbReference type="InterPro" id="IPR003593">
    <property type="entry name" value="AAA+_ATPase"/>
</dbReference>
<dbReference type="PANTHER" id="PTHR32071:SF57">
    <property type="entry name" value="C4-DICARBOXYLATE TRANSPORT TRANSCRIPTIONAL REGULATORY PROTEIN DCTD"/>
    <property type="match status" value="1"/>
</dbReference>
<reference evidence="7" key="1">
    <citation type="submission" date="2013-10" db="EMBL/GenBank/DDBJ databases">
        <title>Draft genome sequence of Clostridium botulinum type B strain Osaka05.</title>
        <authorList>
            <person name="Sakaguchi Y."/>
            <person name="Hosomi K."/>
            <person name="Uchiyama J."/>
            <person name="Ogura Y."/>
            <person name="Sakaguchi M."/>
            <person name="Kohda T."/>
            <person name="Mukamoto M."/>
            <person name="Misawa N."/>
            <person name="Matsuzaki S."/>
            <person name="Hayashi T."/>
            <person name="Kozaki S."/>
        </authorList>
    </citation>
    <scope>NUCLEOTIDE SEQUENCE</scope>
    <source>
        <strain evidence="7">Osaka05</strain>
    </source>
</reference>
<organism evidence="7">
    <name type="scientific">Clostridium botulinum B str. Osaka05</name>
    <dbReference type="NCBI Taxonomy" id="1407017"/>
    <lineage>
        <taxon>Bacteria</taxon>
        <taxon>Bacillati</taxon>
        <taxon>Bacillota</taxon>
        <taxon>Clostridia</taxon>
        <taxon>Eubacteriales</taxon>
        <taxon>Clostridiaceae</taxon>
        <taxon>Clostridium</taxon>
    </lineage>
</organism>
<dbReference type="SMART" id="SM00382">
    <property type="entry name" value="AAA"/>
    <property type="match status" value="1"/>
</dbReference>
<dbReference type="Pfam" id="PF02954">
    <property type="entry name" value="HTH_8"/>
    <property type="match status" value="1"/>
</dbReference>
<dbReference type="RefSeq" id="WP_030033564.1">
    <property type="nucleotide sequence ID" value="NZ_DF384213.1"/>
</dbReference>
<dbReference type="PROSITE" id="PS00676">
    <property type="entry name" value="SIGMA54_INTERACT_2"/>
    <property type="match status" value="1"/>
</dbReference>
<keyword evidence="3" id="KW-0805">Transcription regulation</keyword>
<dbReference type="AlphaFoldDB" id="A0A0S6U1R3"/>
<dbReference type="Pfam" id="PF00158">
    <property type="entry name" value="Sigma54_activat"/>
    <property type="match status" value="1"/>
</dbReference>
<dbReference type="PROSITE" id="PS00688">
    <property type="entry name" value="SIGMA54_INTERACT_3"/>
    <property type="match status" value="1"/>
</dbReference>
<dbReference type="InterPro" id="IPR009057">
    <property type="entry name" value="Homeodomain-like_sf"/>
</dbReference>
<proteinExistence type="predicted"/>
<dbReference type="Proteomes" id="UP000054164">
    <property type="component" value="Unassembled WGS sequence"/>
</dbReference>
<evidence type="ECO:0000256" key="5">
    <source>
        <dbReference type="ARBA" id="ARBA00023163"/>
    </source>
</evidence>
<keyword evidence="4" id="KW-0238">DNA-binding</keyword>
<dbReference type="Pfam" id="PF25601">
    <property type="entry name" value="AAA_lid_14"/>
    <property type="match status" value="1"/>
</dbReference>
<evidence type="ECO:0000256" key="2">
    <source>
        <dbReference type="ARBA" id="ARBA00022840"/>
    </source>
</evidence>
<evidence type="ECO:0000256" key="4">
    <source>
        <dbReference type="ARBA" id="ARBA00023125"/>
    </source>
</evidence>
<evidence type="ECO:0000259" key="6">
    <source>
        <dbReference type="PROSITE" id="PS50045"/>
    </source>
</evidence>
<dbReference type="CDD" id="cd00009">
    <property type="entry name" value="AAA"/>
    <property type="match status" value="1"/>
</dbReference>
<dbReference type="InterPro" id="IPR025943">
    <property type="entry name" value="Sigma_54_int_dom_ATP-bd_2"/>
</dbReference>
<dbReference type="PRINTS" id="PR01590">
    <property type="entry name" value="HTHFIS"/>
</dbReference>
<keyword evidence="5" id="KW-0804">Transcription</keyword>
<keyword evidence="2" id="KW-0067">ATP-binding</keyword>
<dbReference type="HOGENOM" id="CLU_000445_8_1_9"/>